<dbReference type="InterPro" id="IPR012337">
    <property type="entry name" value="RNaseH-like_sf"/>
</dbReference>
<dbReference type="Gene3D" id="3.30.420.10">
    <property type="entry name" value="Ribonuclease H-like superfamily/Ribonuclease H"/>
    <property type="match status" value="1"/>
</dbReference>
<dbReference type="EMBL" id="CACVKT020007108">
    <property type="protein sequence ID" value="CAC5405217.1"/>
    <property type="molecule type" value="Genomic_DNA"/>
</dbReference>
<feature type="region of interest" description="Disordered" evidence="1">
    <location>
        <begin position="194"/>
        <end position="253"/>
    </location>
</feature>
<dbReference type="OrthoDB" id="427129at2759"/>
<evidence type="ECO:0000256" key="1">
    <source>
        <dbReference type="SAM" id="MobiDB-lite"/>
    </source>
</evidence>
<accession>A0A6J8DC47</accession>
<evidence type="ECO:0000313" key="3">
    <source>
        <dbReference type="Proteomes" id="UP000507470"/>
    </source>
</evidence>
<dbReference type="AlphaFoldDB" id="A0A6J8DC47"/>
<protein>
    <recommendedName>
        <fullName evidence="4">Integrase catalytic domain-containing protein</fullName>
    </recommendedName>
</protein>
<proteinExistence type="predicted"/>
<dbReference type="SUPFAM" id="SSF53098">
    <property type="entry name" value="Ribonuclease H-like"/>
    <property type="match status" value="1"/>
</dbReference>
<dbReference type="PANTHER" id="PTHR37984:SF15">
    <property type="entry name" value="INTEGRASE CATALYTIC DOMAIN-CONTAINING PROTEIN"/>
    <property type="match status" value="1"/>
</dbReference>
<sequence>MASAKAFNRTMHDLLRSLTPRQKRRWPDHLPEVVFMYNATLHSSTGFSPFYLMLGRHPKLPIDLLMNLQSNEEDQFENLSKHEYIQLHLSKMKLAYEKAGEKLRAEAVKRSSEQKYTPNPVLLEGSNVLLRNRVIGRNKIQDAWDARKYIIIKRIDPNKHVYLVEPLEGGERRIENRMNIKPCVLVNNAFENERRESKGQRLRNSIQCSSNEESDNESDEDDPIAIGYEGSQPLRRSARSNAGTHSNVHHLPR</sequence>
<gene>
    <name evidence="2" type="ORF">MCOR_38928</name>
</gene>
<keyword evidence="3" id="KW-1185">Reference proteome</keyword>
<evidence type="ECO:0008006" key="4">
    <source>
        <dbReference type="Google" id="ProtNLM"/>
    </source>
</evidence>
<evidence type="ECO:0000313" key="2">
    <source>
        <dbReference type="EMBL" id="CAC5405217.1"/>
    </source>
</evidence>
<dbReference type="GO" id="GO:0003676">
    <property type="term" value="F:nucleic acid binding"/>
    <property type="evidence" value="ECO:0007669"/>
    <property type="project" value="InterPro"/>
</dbReference>
<dbReference type="InterPro" id="IPR050951">
    <property type="entry name" value="Retrovirus_Pol_polyprotein"/>
</dbReference>
<name>A0A6J8DC47_MYTCO</name>
<dbReference type="PANTHER" id="PTHR37984">
    <property type="entry name" value="PROTEIN CBG26694"/>
    <property type="match status" value="1"/>
</dbReference>
<organism evidence="2 3">
    <name type="scientific">Mytilus coruscus</name>
    <name type="common">Sea mussel</name>
    <dbReference type="NCBI Taxonomy" id="42192"/>
    <lineage>
        <taxon>Eukaryota</taxon>
        <taxon>Metazoa</taxon>
        <taxon>Spiralia</taxon>
        <taxon>Lophotrochozoa</taxon>
        <taxon>Mollusca</taxon>
        <taxon>Bivalvia</taxon>
        <taxon>Autobranchia</taxon>
        <taxon>Pteriomorphia</taxon>
        <taxon>Mytilida</taxon>
        <taxon>Mytiloidea</taxon>
        <taxon>Mytilidae</taxon>
        <taxon>Mytilinae</taxon>
        <taxon>Mytilus</taxon>
    </lineage>
</organism>
<feature type="compositionally biased region" description="Acidic residues" evidence="1">
    <location>
        <begin position="212"/>
        <end position="223"/>
    </location>
</feature>
<dbReference type="InterPro" id="IPR036397">
    <property type="entry name" value="RNaseH_sf"/>
</dbReference>
<reference evidence="2 3" key="1">
    <citation type="submission" date="2020-06" db="EMBL/GenBank/DDBJ databases">
        <authorList>
            <person name="Li R."/>
            <person name="Bekaert M."/>
        </authorList>
    </citation>
    <scope>NUCLEOTIDE SEQUENCE [LARGE SCALE GENOMIC DNA]</scope>
    <source>
        <strain evidence="3">wild</strain>
    </source>
</reference>
<dbReference type="Proteomes" id="UP000507470">
    <property type="component" value="Unassembled WGS sequence"/>
</dbReference>